<accession>A0A248KIA3</accession>
<reference evidence="1 2" key="1">
    <citation type="submission" date="2017-06" db="EMBL/GenBank/DDBJ databases">
        <title>Origin of plasmid-mediated fosfomycin resistance gene fosA3.</title>
        <authorList>
            <person name="Ito R."/>
            <person name="Pacey M.P."/>
            <person name="Doi Y."/>
        </authorList>
    </citation>
    <scope>NUCLEOTIDE SEQUENCE [LARGE SCALE GENOMIC DNA]</scope>
    <source>
        <strain evidence="1 2">YDC799</strain>
    </source>
</reference>
<dbReference type="AlphaFoldDB" id="A0A248KIA3"/>
<dbReference type="Proteomes" id="UP000197098">
    <property type="component" value="Chromosome"/>
</dbReference>
<protein>
    <submittedName>
        <fullName evidence="1">Uncharacterized protein</fullName>
    </submittedName>
</protein>
<name>A0A248KIA3_9ENTR</name>
<evidence type="ECO:0000313" key="1">
    <source>
        <dbReference type="EMBL" id="ASG63006.1"/>
    </source>
</evidence>
<evidence type="ECO:0000313" key="2">
    <source>
        <dbReference type="Proteomes" id="UP000197098"/>
    </source>
</evidence>
<dbReference type="EMBL" id="CP022114">
    <property type="protein sequence ID" value="ASG63006.1"/>
    <property type="molecule type" value="Genomic_DNA"/>
</dbReference>
<organism evidence="1 2">
    <name type="scientific">Kluyvera genomosp. 3</name>
    <dbReference type="NCBI Taxonomy" id="2774055"/>
    <lineage>
        <taxon>Bacteria</taxon>
        <taxon>Pseudomonadati</taxon>
        <taxon>Pseudomonadota</taxon>
        <taxon>Gammaproteobacteria</taxon>
        <taxon>Enterobacterales</taxon>
        <taxon>Enterobacteriaceae</taxon>
        <taxon>Kluyvera</taxon>
    </lineage>
</organism>
<sequence length="118" mass="13670">MCCGIENAMNIYAEELRIIMDVIMDIIFYAREENRGDAAFRRLLHELETREYPESVKTLCQQAANTWFLSSSITEMADKTTLQQSSTVYLLAAFGRINALATMEEYLEQRNKELFGLR</sequence>
<gene>
    <name evidence="1" type="ORF">CEW81_07115</name>
</gene>
<proteinExistence type="predicted"/>